<evidence type="ECO:0008006" key="4">
    <source>
        <dbReference type="Google" id="ProtNLM"/>
    </source>
</evidence>
<feature type="chain" id="PRO_5047032658" description="Chalcone isomerase domain-containing protein" evidence="1">
    <location>
        <begin position="23"/>
        <end position="172"/>
    </location>
</feature>
<evidence type="ECO:0000313" key="3">
    <source>
        <dbReference type="Proteomes" id="UP000666369"/>
    </source>
</evidence>
<dbReference type="EMBL" id="JAADJT010000003">
    <property type="protein sequence ID" value="NGZ84454.1"/>
    <property type="molecule type" value="Genomic_DNA"/>
</dbReference>
<keyword evidence="1" id="KW-0732">Signal</keyword>
<evidence type="ECO:0000313" key="2">
    <source>
        <dbReference type="EMBL" id="NGZ84454.1"/>
    </source>
</evidence>
<name>A0ABX0FIZ1_9BURK</name>
<proteinExistence type="predicted"/>
<evidence type="ECO:0000256" key="1">
    <source>
        <dbReference type="SAM" id="SignalP"/>
    </source>
</evidence>
<accession>A0ABX0FIZ1</accession>
<protein>
    <recommendedName>
        <fullName evidence="4">Chalcone isomerase domain-containing protein</fullName>
    </recommendedName>
</protein>
<comment type="caution">
    <text evidence="2">The sequence shown here is derived from an EMBL/GenBank/DDBJ whole genome shotgun (WGS) entry which is preliminary data.</text>
</comment>
<organism evidence="2 3">
    <name type="scientific">Duganella aceris</name>
    <dbReference type="NCBI Taxonomy" id="2703883"/>
    <lineage>
        <taxon>Bacteria</taxon>
        <taxon>Pseudomonadati</taxon>
        <taxon>Pseudomonadota</taxon>
        <taxon>Betaproteobacteria</taxon>
        <taxon>Burkholderiales</taxon>
        <taxon>Oxalobacteraceae</taxon>
        <taxon>Telluria group</taxon>
        <taxon>Duganella</taxon>
    </lineage>
</organism>
<feature type="signal peptide" evidence="1">
    <location>
        <begin position="1"/>
        <end position="22"/>
    </location>
</feature>
<keyword evidence="3" id="KW-1185">Reference proteome</keyword>
<reference evidence="3" key="2">
    <citation type="submission" date="2023-07" db="EMBL/GenBank/DDBJ databases">
        <title>Duganella aceri sp. nov., isolated from tree sap.</title>
        <authorList>
            <person name="Kim I.S."/>
        </authorList>
    </citation>
    <scope>NUCLEOTIDE SEQUENCE [LARGE SCALE GENOMIC DNA]</scope>
    <source>
        <strain evidence="3">SAP-35</strain>
    </source>
</reference>
<reference evidence="2 3" key="1">
    <citation type="submission" date="2020-01" db="EMBL/GenBank/DDBJ databases">
        <authorList>
            <person name="Lee S.D."/>
        </authorList>
    </citation>
    <scope>NUCLEOTIDE SEQUENCE [LARGE SCALE GENOMIC DNA]</scope>
    <source>
        <strain evidence="2 3">SAP-35</strain>
    </source>
</reference>
<dbReference type="RefSeq" id="WP_166101430.1">
    <property type="nucleotide sequence ID" value="NZ_JAADJT010000003.1"/>
</dbReference>
<dbReference type="Proteomes" id="UP000666369">
    <property type="component" value="Unassembled WGS sequence"/>
</dbReference>
<sequence length="172" mass="18495">MGWRSVLVGAAMALALSPAARAGDWTVRFDGAGPLKIGMGFDTVNKILGEKLARTPKELRSAPNCFQAEPARQPGLLLMFIDDVLKRVDVMEEGIASERGIALGDAVAKVERSYGEAIVRAQQLRDPSEQTLTVMAGGGQYALRFETGKGKVTGMYAGEWQQVLHTEGCLSK</sequence>
<gene>
    <name evidence="2" type="ORF">GW587_09310</name>
</gene>